<dbReference type="AlphaFoldDB" id="F2F2H4"/>
<dbReference type="EMBL" id="AP012157">
    <property type="protein sequence ID" value="BAK15812.1"/>
    <property type="molecule type" value="Genomic_DNA"/>
</dbReference>
<evidence type="ECO:0000313" key="3">
    <source>
        <dbReference type="EMBL" id="BAK15812.1"/>
    </source>
</evidence>
<evidence type="ECO:0000256" key="1">
    <source>
        <dbReference type="ARBA" id="ARBA00023125"/>
    </source>
</evidence>
<dbReference type="Proteomes" id="UP000006691">
    <property type="component" value="Chromosome"/>
</dbReference>
<dbReference type="eggNOG" id="COG1476">
    <property type="taxonomic scope" value="Bacteria"/>
</dbReference>
<feature type="domain" description="HTH cro/C1-type" evidence="2">
    <location>
        <begin position="14"/>
        <end position="68"/>
    </location>
</feature>
<dbReference type="SUPFAM" id="SSF47413">
    <property type="entry name" value="lambda repressor-like DNA-binding domains"/>
    <property type="match status" value="1"/>
</dbReference>
<evidence type="ECO:0000313" key="4">
    <source>
        <dbReference type="Proteomes" id="UP000006691"/>
    </source>
</evidence>
<dbReference type="SMART" id="SM00530">
    <property type="entry name" value="HTH_XRE"/>
    <property type="match status" value="1"/>
</dbReference>
<dbReference type="Gene3D" id="1.10.260.40">
    <property type="entry name" value="lambda repressor-like DNA-binding domains"/>
    <property type="match status" value="1"/>
</dbReference>
<proteinExistence type="predicted"/>
<accession>F2F2H4</accession>
<keyword evidence="4" id="KW-1185">Reference proteome</keyword>
<dbReference type="KEGG" id="siv:SSIL_1389"/>
<gene>
    <name evidence="3" type="ordered locus">SSIL_1389</name>
</gene>
<dbReference type="CDD" id="cd00093">
    <property type="entry name" value="HTH_XRE"/>
    <property type="match status" value="1"/>
</dbReference>
<reference evidence="4" key="1">
    <citation type="submission" date="2011-04" db="EMBL/GenBank/DDBJ databases">
        <title>Genome sequence of Solibacillus silvestris StLB046.</title>
        <authorList>
            <person name="Morohoshi T."/>
            <person name="Someya N."/>
            <person name="Ikeda T."/>
        </authorList>
    </citation>
    <scope>NUCLEOTIDE SEQUENCE [LARGE SCALE GENOMIC DNA]</scope>
    <source>
        <strain evidence="4">StLB046</strain>
    </source>
</reference>
<keyword evidence="1" id="KW-0238">DNA-binding</keyword>
<dbReference type="HOGENOM" id="CLU_066192_44_5_9"/>
<dbReference type="PROSITE" id="PS50943">
    <property type="entry name" value="HTH_CROC1"/>
    <property type="match status" value="1"/>
</dbReference>
<dbReference type="InterPro" id="IPR010982">
    <property type="entry name" value="Lambda_DNA-bd_dom_sf"/>
</dbReference>
<dbReference type="InterPro" id="IPR001387">
    <property type="entry name" value="Cro/C1-type_HTH"/>
</dbReference>
<evidence type="ECO:0000259" key="2">
    <source>
        <dbReference type="PROSITE" id="PS50943"/>
    </source>
</evidence>
<organism evidence="3 4">
    <name type="scientific">Solibacillus silvestris (strain StLB046)</name>
    <name type="common">Bacillus silvestris</name>
    <dbReference type="NCBI Taxonomy" id="1002809"/>
    <lineage>
        <taxon>Bacteria</taxon>
        <taxon>Bacillati</taxon>
        <taxon>Bacillota</taxon>
        <taxon>Bacilli</taxon>
        <taxon>Bacillales</taxon>
        <taxon>Caryophanaceae</taxon>
        <taxon>Solibacillus</taxon>
    </lineage>
</organism>
<sequence length="77" mass="9032">MVEIKEGSYMHHNLYIARRENNLKQADLAKRLMIHSVTYSRKERGELDFTLKEAFALSKFFGIPVDELFRGGEQNEN</sequence>
<protein>
    <submittedName>
        <fullName evidence="3">Predicted transcriptional regulator</fullName>
    </submittedName>
</protein>
<dbReference type="PANTHER" id="PTHR46558">
    <property type="entry name" value="TRACRIPTIONAL REGULATORY PROTEIN-RELATED-RELATED"/>
    <property type="match status" value="1"/>
</dbReference>
<dbReference type="PANTHER" id="PTHR46558:SF4">
    <property type="entry name" value="DNA-BIDING PHAGE PROTEIN"/>
    <property type="match status" value="1"/>
</dbReference>
<dbReference type="Pfam" id="PF01381">
    <property type="entry name" value="HTH_3"/>
    <property type="match status" value="1"/>
</dbReference>
<reference evidence="3 4" key="2">
    <citation type="journal article" date="2012" name="J. Biosci. Bioeng.">
        <title>Complete genome sequence and characterization of the N-acylhomoserine lactone-degrading gene of the potato leaf-associated Solibacillus silvestris.</title>
        <authorList>
            <person name="Morohoshi T."/>
            <person name="Tominaga Y."/>
            <person name="Someya N."/>
            <person name="Ikeda T."/>
        </authorList>
    </citation>
    <scope>NUCLEOTIDE SEQUENCE [LARGE SCALE GENOMIC DNA]</scope>
    <source>
        <strain evidence="3 4">StLB046</strain>
    </source>
</reference>
<name>F2F2H4_SOLSS</name>
<dbReference type="PATRIC" id="fig|1002809.3.peg.1400"/>
<dbReference type="GO" id="GO:0003677">
    <property type="term" value="F:DNA binding"/>
    <property type="evidence" value="ECO:0007669"/>
    <property type="project" value="UniProtKB-KW"/>
</dbReference>